<keyword evidence="1" id="KW-1133">Transmembrane helix</keyword>
<proteinExistence type="predicted"/>
<dbReference type="AlphaFoldDB" id="A0A2H1VVA1"/>
<evidence type="ECO:0000256" key="1">
    <source>
        <dbReference type="SAM" id="Phobius"/>
    </source>
</evidence>
<feature type="transmembrane region" description="Helical" evidence="1">
    <location>
        <begin position="61"/>
        <end position="83"/>
    </location>
</feature>
<keyword evidence="1" id="KW-0812">Transmembrane</keyword>
<reference evidence="2" key="1">
    <citation type="submission" date="2016-07" db="EMBL/GenBank/DDBJ databases">
        <authorList>
            <person name="Bretaudeau A."/>
        </authorList>
    </citation>
    <scope>NUCLEOTIDE SEQUENCE</scope>
    <source>
        <strain evidence="2">Rice</strain>
        <tissue evidence="2">Whole body</tissue>
    </source>
</reference>
<name>A0A2H1VVA1_SPOFR</name>
<organism evidence="2">
    <name type="scientific">Spodoptera frugiperda</name>
    <name type="common">Fall armyworm</name>
    <dbReference type="NCBI Taxonomy" id="7108"/>
    <lineage>
        <taxon>Eukaryota</taxon>
        <taxon>Metazoa</taxon>
        <taxon>Ecdysozoa</taxon>
        <taxon>Arthropoda</taxon>
        <taxon>Hexapoda</taxon>
        <taxon>Insecta</taxon>
        <taxon>Pterygota</taxon>
        <taxon>Neoptera</taxon>
        <taxon>Endopterygota</taxon>
        <taxon>Lepidoptera</taxon>
        <taxon>Glossata</taxon>
        <taxon>Ditrysia</taxon>
        <taxon>Noctuoidea</taxon>
        <taxon>Noctuidae</taxon>
        <taxon>Amphipyrinae</taxon>
        <taxon>Spodoptera</taxon>
    </lineage>
</organism>
<protein>
    <submittedName>
        <fullName evidence="2">SFRICE_001642</fullName>
    </submittedName>
</protein>
<sequence length="89" mass="9899">MVSNRRRPWTPETPEASQVPCRPFEVYKFGGSGIPSGLWGFAVGSGSSRFFRAFMPSIRSYSSSGAVITFCFGFGFFFGLKIWGPRTKK</sequence>
<dbReference type="EMBL" id="ODYU01004645">
    <property type="protein sequence ID" value="SOQ44743.1"/>
    <property type="molecule type" value="Genomic_DNA"/>
</dbReference>
<evidence type="ECO:0000313" key="2">
    <source>
        <dbReference type="EMBL" id="SOQ44743.1"/>
    </source>
</evidence>
<keyword evidence="1" id="KW-0472">Membrane</keyword>
<accession>A0A2H1VVA1</accession>
<gene>
    <name evidence="2" type="ORF">SFRICE_001642</name>
</gene>